<comment type="caution">
    <text evidence="2">The sequence shown here is derived from an EMBL/GenBank/DDBJ whole genome shotgun (WGS) entry which is preliminary data.</text>
</comment>
<evidence type="ECO:0000256" key="1">
    <source>
        <dbReference type="SAM" id="MobiDB-lite"/>
    </source>
</evidence>
<proteinExistence type="predicted"/>
<reference evidence="2 3" key="1">
    <citation type="submission" date="2018-11" db="EMBL/GenBank/DDBJ databases">
        <title>Rhodococcus spongicola sp. nov. and Rhodococcus xishaensis sp. nov. from marine sponges.</title>
        <authorList>
            <person name="Li L."/>
            <person name="Lin H.W."/>
        </authorList>
    </citation>
    <scope>NUCLEOTIDE SEQUENCE [LARGE SCALE GENOMIC DNA]</scope>
    <source>
        <strain evidence="2 3">LHW51113</strain>
    </source>
</reference>
<feature type="region of interest" description="Disordered" evidence="1">
    <location>
        <begin position="19"/>
        <end position="38"/>
    </location>
</feature>
<dbReference type="Proteomes" id="UP000283479">
    <property type="component" value="Unassembled WGS sequence"/>
</dbReference>
<dbReference type="AlphaFoldDB" id="A0A3S3E066"/>
<keyword evidence="3" id="KW-1185">Reference proteome</keyword>
<evidence type="ECO:0000313" key="3">
    <source>
        <dbReference type="Proteomes" id="UP000283479"/>
    </source>
</evidence>
<accession>A0A3S3E066</accession>
<evidence type="ECO:0008006" key="4">
    <source>
        <dbReference type="Google" id="ProtNLM"/>
    </source>
</evidence>
<sequence>MLVDQAVLRAFARETSEAGSAIRESDLGGPIVEGPAGMPGSTAEWTSRFVADFVAESVRELADGYAGLAATAAGNADSYEVSDLEFAALVAEVLPES</sequence>
<name>A0A3S3E066_9NOCA</name>
<gene>
    <name evidence="2" type="ORF">EGT50_09275</name>
</gene>
<protein>
    <recommendedName>
        <fullName evidence="4">Excreted virulence factor EspC, type VII ESX diderm</fullName>
    </recommendedName>
</protein>
<dbReference type="EMBL" id="RKLO01000003">
    <property type="protein sequence ID" value="RVW02909.1"/>
    <property type="molecule type" value="Genomic_DNA"/>
</dbReference>
<organism evidence="2 3">
    <name type="scientific">Rhodococcus xishaensis</name>
    <dbReference type="NCBI Taxonomy" id="2487364"/>
    <lineage>
        <taxon>Bacteria</taxon>
        <taxon>Bacillati</taxon>
        <taxon>Actinomycetota</taxon>
        <taxon>Actinomycetes</taxon>
        <taxon>Mycobacteriales</taxon>
        <taxon>Nocardiaceae</taxon>
        <taxon>Rhodococcus</taxon>
    </lineage>
</organism>
<evidence type="ECO:0000313" key="2">
    <source>
        <dbReference type="EMBL" id="RVW02909.1"/>
    </source>
</evidence>